<organism evidence="2">
    <name type="scientific">marine metagenome</name>
    <dbReference type="NCBI Taxonomy" id="408172"/>
    <lineage>
        <taxon>unclassified sequences</taxon>
        <taxon>metagenomes</taxon>
        <taxon>ecological metagenomes</taxon>
    </lineage>
</organism>
<gene>
    <name evidence="2" type="ORF">METZ01_LOCUS236561</name>
</gene>
<evidence type="ECO:0000313" key="2">
    <source>
        <dbReference type="EMBL" id="SVB83707.1"/>
    </source>
</evidence>
<keyword evidence="1" id="KW-0472">Membrane</keyword>
<feature type="transmembrane region" description="Helical" evidence="1">
    <location>
        <begin position="20"/>
        <end position="43"/>
    </location>
</feature>
<reference evidence="2" key="1">
    <citation type="submission" date="2018-05" db="EMBL/GenBank/DDBJ databases">
        <authorList>
            <person name="Lanie J.A."/>
            <person name="Ng W.-L."/>
            <person name="Kazmierczak K.M."/>
            <person name="Andrzejewski T.M."/>
            <person name="Davidsen T.M."/>
            <person name="Wayne K.J."/>
            <person name="Tettelin H."/>
            <person name="Glass J.I."/>
            <person name="Rusch D."/>
            <person name="Podicherti R."/>
            <person name="Tsui H.-C.T."/>
            <person name="Winkler M.E."/>
        </authorList>
    </citation>
    <scope>NUCLEOTIDE SEQUENCE</scope>
</reference>
<evidence type="ECO:0000256" key="1">
    <source>
        <dbReference type="SAM" id="Phobius"/>
    </source>
</evidence>
<protein>
    <submittedName>
        <fullName evidence="2">Uncharacterized protein</fullName>
    </submittedName>
</protein>
<dbReference type="EMBL" id="UINC01059846">
    <property type="protein sequence ID" value="SVB83707.1"/>
    <property type="molecule type" value="Genomic_DNA"/>
</dbReference>
<keyword evidence="1" id="KW-0812">Transmembrane</keyword>
<dbReference type="AlphaFoldDB" id="A0A382H9X5"/>
<feature type="non-terminal residue" evidence="2">
    <location>
        <position position="130"/>
    </location>
</feature>
<sequence>MVDIPRVTWLKNSPIKHGWLKAILFIICFLGFGFVVHLILYIFGGEIIIPVLRVLDLFSGAKWYYREWVTIALTNPFSALFWVWIFHKIINKQSFISLGLKLSGYKDDFIEGLLLGFGLTGLGFGVLYVF</sequence>
<feature type="transmembrane region" description="Helical" evidence="1">
    <location>
        <begin position="63"/>
        <end position="87"/>
    </location>
</feature>
<feature type="transmembrane region" description="Helical" evidence="1">
    <location>
        <begin position="108"/>
        <end position="129"/>
    </location>
</feature>
<proteinExistence type="predicted"/>
<name>A0A382H9X5_9ZZZZ</name>
<keyword evidence="1" id="KW-1133">Transmembrane helix</keyword>
<accession>A0A382H9X5</accession>